<reference evidence="1 2" key="1">
    <citation type="submission" date="2020-07" db="EMBL/GenBank/DDBJ databases">
        <title>Sequencing the genomes of 1000 actinobacteria strains.</title>
        <authorList>
            <person name="Klenk H.-P."/>
        </authorList>
    </citation>
    <scope>NUCLEOTIDE SEQUENCE [LARGE SCALE GENOMIC DNA]</scope>
    <source>
        <strain evidence="1 2">DSM 22083</strain>
    </source>
</reference>
<comment type="caution">
    <text evidence="1">The sequence shown here is derived from an EMBL/GenBank/DDBJ whole genome shotgun (WGS) entry which is preliminary data.</text>
</comment>
<name>A0A7Y9LAS4_9ACTN</name>
<dbReference type="InterPro" id="IPR027417">
    <property type="entry name" value="P-loop_NTPase"/>
</dbReference>
<organism evidence="1 2">
    <name type="scientific">Microlunatus parietis</name>
    <dbReference type="NCBI Taxonomy" id="682979"/>
    <lineage>
        <taxon>Bacteria</taxon>
        <taxon>Bacillati</taxon>
        <taxon>Actinomycetota</taxon>
        <taxon>Actinomycetes</taxon>
        <taxon>Propionibacteriales</taxon>
        <taxon>Propionibacteriaceae</taxon>
        <taxon>Microlunatus</taxon>
    </lineage>
</organism>
<dbReference type="Gene3D" id="3.40.50.300">
    <property type="entry name" value="P-loop containing nucleotide triphosphate hydrolases"/>
    <property type="match status" value="1"/>
</dbReference>
<dbReference type="Pfam" id="PF13671">
    <property type="entry name" value="AAA_33"/>
    <property type="match status" value="1"/>
</dbReference>
<proteinExistence type="predicted"/>
<evidence type="ECO:0000313" key="1">
    <source>
        <dbReference type="EMBL" id="NYE73139.1"/>
    </source>
</evidence>
<accession>A0A7Y9LAS4</accession>
<dbReference type="Proteomes" id="UP000569914">
    <property type="component" value="Unassembled WGS sequence"/>
</dbReference>
<dbReference type="EMBL" id="JACCBU010000001">
    <property type="protein sequence ID" value="NYE73139.1"/>
    <property type="molecule type" value="Genomic_DNA"/>
</dbReference>
<keyword evidence="2" id="KW-1185">Reference proteome</keyword>
<keyword evidence="1" id="KW-0808">Transferase</keyword>
<dbReference type="GO" id="GO:0016301">
    <property type="term" value="F:kinase activity"/>
    <property type="evidence" value="ECO:0007669"/>
    <property type="project" value="UniProtKB-KW"/>
</dbReference>
<sequence>MSRGIVLLCGRAFSGKSTVAGQLANGLPGMIISLDAINAERGLWGGDGIPIAEWARTLDLAHDRVTEAVGDGTTVIIDDTSSPAFLRDRWRERAAALAVPLVLVYVEVDEATLRERVQRNRADRRRGDVTDAVLAEHLASFEPPTEAEAALVVDGATPAAKVVAAVRKVLTAPR</sequence>
<keyword evidence="1" id="KW-0418">Kinase</keyword>
<evidence type="ECO:0000313" key="2">
    <source>
        <dbReference type="Proteomes" id="UP000569914"/>
    </source>
</evidence>
<dbReference type="SUPFAM" id="SSF52540">
    <property type="entry name" value="P-loop containing nucleoside triphosphate hydrolases"/>
    <property type="match status" value="1"/>
</dbReference>
<gene>
    <name evidence="1" type="ORF">BKA15_004468</name>
</gene>
<dbReference type="AlphaFoldDB" id="A0A7Y9LAS4"/>
<dbReference type="RefSeq" id="WP_179758631.1">
    <property type="nucleotide sequence ID" value="NZ_JACCBU010000001.1"/>
</dbReference>
<protein>
    <submittedName>
        <fullName evidence="1">Putative kinase</fullName>
    </submittedName>
</protein>